<dbReference type="EMBL" id="MCGO01000056">
    <property type="protein sequence ID" value="ORY36329.1"/>
    <property type="molecule type" value="Genomic_DNA"/>
</dbReference>
<organism evidence="2 6">
    <name type="scientific">Rhizoclosmatium globosum</name>
    <dbReference type="NCBI Taxonomy" id="329046"/>
    <lineage>
        <taxon>Eukaryota</taxon>
        <taxon>Fungi</taxon>
        <taxon>Fungi incertae sedis</taxon>
        <taxon>Chytridiomycota</taxon>
        <taxon>Chytridiomycota incertae sedis</taxon>
        <taxon>Chytridiomycetes</taxon>
        <taxon>Chytridiales</taxon>
        <taxon>Chytriomycetaceae</taxon>
        <taxon>Rhizoclosmatium</taxon>
    </lineage>
</organism>
<dbReference type="EMBL" id="MCGO01000056">
    <property type="protein sequence ID" value="ORY36325.1"/>
    <property type="molecule type" value="Genomic_DNA"/>
</dbReference>
<dbReference type="AlphaFoldDB" id="A0A1Y2BP16"/>
<evidence type="ECO:0000313" key="4">
    <source>
        <dbReference type="EMBL" id="ORY36331.1"/>
    </source>
</evidence>
<dbReference type="EMBL" id="MCGO01000056">
    <property type="protein sequence ID" value="ORY36327.1"/>
    <property type="molecule type" value="Genomic_DNA"/>
</dbReference>
<evidence type="ECO:0000313" key="6">
    <source>
        <dbReference type="Proteomes" id="UP000193642"/>
    </source>
</evidence>
<dbReference type="EMBL" id="MCGO01000056">
    <property type="protein sequence ID" value="ORY36331.1"/>
    <property type="molecule type" value="Genomic_DNA"/>
</dbReference>
<proteinExistence type="predicted"/>
<dbReference type="EMBL" id="MCGO01000056">
    <property type="protein sequence ID" value="ORY36333.1"/>
    <property type="molecule type" value="Genomic_DNA"/>
</dbReference>
<dbReference type="Proteomes" id="UP000193642">
    <property type="component" value="Unassembled WGS sequence"/>
</dbReference>
<comment type="caution">
    <text evidence="2">The sequence shown here is derived from an EMBL/GenBank/DDBJ whole genome shotgun (WGS) entry which is preliminary data.</text>
</comment>
<keyword evidence="6" id="KW-1185">Reference proteome</keyword>
<reference evidence="2 6" key="1">
    <citation type="submission" date="2016-07" db="EMBL/GenBank/DDBJ databases">
        <title>Pervasive Adenine N6-methylation of Active Genes in Fungi.</title>
        <authorList>
            <consortium name="DOE Joint Genome Institute"/>
            <person name="Mondo S.J."/>
            <person name="Dannebaum R.O."/>
            <person name="Kuo R.C."/>
            <person name="Labutti K."/>
            <person name="Haridas S."/>
            <person name="Kuo A."/>
            <person name="Salamov A."/>
            <person name="Ahrendt S.R."/>
            <person name="Lipzen A."/>
            <person name="Sullivan W."/>
            <person name="Andreopoulos W.B."/>
            <person name="Clum A."/>
            <person name="Lindquist E."/>
            <person name="Daum C."/>
            <person name="Ramamoorthy G.K."/>
            <person name="Gryganskyi A."/>
            <person name="Culley D."/>
            <person name="Magnuson J.K."/>
            <person name="James T.Y."/>
            <person name="O'Malley M.A."/>
            <person name="Stajich J.E."/>
            <person name="Spatafora J.W."/>
            <person name="Visel A."/>
            <person name="Grigoriev I.V."/>
        </authorList>
    </citation>
    <scope>NUCLEOTIDE SEQUENCE [LARGE SCALE GENOMIC DNA]</scope>
    <source>
        <strain evidence="2 6">JEL800</strain>
    </source>
</reference>
<evidence type="ECO:0000313" key="2">
    <source>
        <dbReference type="EMBL" id="ORY36327.1"/>
    </source>
</evidence>
<evidence type="ECO:0000313" key="5">
    <source>
        <dbReference type="EMBL" id="ORY36333.1"/>
    </source>
</evidence>
<evidence type="ECO:0000313" key="1">
    <source>
        <dbReference type="EMBL" id="ORY36325.1"/>
    </source>
</evidence>
<name>A0A1Y2BP16_9FUNG</name>
<evidence type="ECO:0000313" key="3">
    <source>
        <dbReference type="EMBL" id="ORY36329.1"/>
    </source>
</evidence>
<gene>
    <name evidence="1" type="ORF">BCR33DRAFT_722125</name>
    <name evidence="2" type="ORF">BCR33DRAFT_722129</name>
    <name evidence="3" type="ORF">BCR33DRAFT_722131</name>
    <name evidence="4" type="ORF">BCR33DRAFT_722134</name>
    <name evidence="5" type="ORF">BCR33DRAFT_722137</name>
</gene>
<sequence>MSRGLVWDLLVLRYGTRSRRPTSRLVAVWFKQSNWSGCEVLWFKGLNQLATVISSHSALSSNLL</sequence>
<protein>
    <submittedName>
        <fullName evidence="2">Uncharacterized protein</fullName>
    </submittedName>
</protein>
<accession>A0A1Y2BP16</accession>